<feature type="coiled-coil region" evidence="1">
    <location>
        <begin position="36"/>
        <end position="63"/>
    </location>
</feature>
<dbReference type="RefSeq" id="WP_148684527.1">
    <property type="nucleotide sequence ID" value="NZ_CP007493.1"/>
</dbReference>
<gene>
    <name evidence="2" type="ORF">TCARB_0199</name>
</gene>
<dbReference type="AlphaFoldDB" id="A0A3G1A5J7"/>
<dbReference type="GeneID" id="25405659"/>
<organism evidence="2 3">
    <name type="scientific">Thermofilum adornatum 1505</name>
    <dbReference type="NCBI Taxonomy" id="697581"/>
    <lineage>
        <taxon>Archaea</taxon>
        <taxon>Thermoproteota</taxon>
        <taxon>Thermoprotei</taxon>
        <taxon>Thermofilales</taxon>
        <taxon>Thermofilaceae</taxon>
        <taxon>Thermofilum</taxon>
    </lineage>
</organism>
<accession>A0A3G1A5J7</accession>
<proteinExistence type="predicted"/>
<dbReference type="STRING" id="697581.TCARB_0199"/>
<evidence type="ECO:0000313" key="2">
    <source>
        <dbReference type="EMBL" id="AJB41275.1"/>
    </source>
</evidence>
<keyword evidence="1" id="KW-0175">Coiled coil</keyword>
<name>A0A3G1A5J7_9CREN</name>
<protein>
    <submittedName>
        <fullName evidence="2">Uncharacterized protein</fullName>
    </submittedName>
</protein>
<dbReference type="EMBL" id="CP007493">
    <property type="protein sequence ID" value="AJB41275.1"/>
    <property type="molecule type" value="Genomic_DNA"/>
</dbReference>
<reference evidence="3" key="1">
    <citation type="book" date="2010" name="EXTREMOPHILES" publisher="0:0-0">
        <title>Complete genome sequences of ten hyperthermophilic archaea reveal their metabolic capabilities and possible ecological roles.</title>
        <editorList>
            <person name="?"/>
        </editorList>
        <authorList>
            <person name="Ravin N.V."/>
            <person name="Mardanov A.V."/>
            <person name="Bonch-Osmolovskaya E.A."/>
            <person name="Skryabin K.G."/>
        </authorList>
    </citation>
    <scope>NUCLEOTIDE SEQUENCE [LARGE SCALE GENOMIC DNA]</scope>
    <source>
        <strain evidence="3">1505</strain>
    </source>
</reference>
<evidence type="ECO:0000256" key="1">
    <source>
        <dbReference type="SAM" id="Coils"/>
    </source>
</evidence>
<dbReference type="Proteomes" id="UP000266720">
    <property type="component" value="Chromosome"/>
</dbReference>
<dbReference type="KEGG" id="tcb:TCARB_0199"/>
<sequence>MGELEPMSATGIFVVTRRLEVYQTIVFDYFDSEGVYHELVEDEEKLEKELKLLASNMQGFLDEEEVILNGERVRPRVVGVDIGFKSVPEEPFITYFIFFKGKPLKGKNYYENIYENTVADYPITAYWYFPLKSRITDVQMSGTVEIIGSNILILRLNEGEKVYGYEKIEFEF</sequence>
<evidence type="ECO:0000313" key="3">
    <source>
        <dbReference type="Proteomes" id="UP000266720"/>
    </source>
</evidence>